<protein>
    <recommendedName>
        <fullName evidence="1">Coatomer alpha subunit C-terminal domain-containing protein</fullName>
    </recommendedName>
</protein>
<keyword evidence="3" id="KW-1185">Reference proteome</keyword>
<evidence type="ECO:0000313" key="3">
    <source>
        <dbReference type="Proteomes" id="UP001140094"/>
    </source>
</evidence>
<name>A0A9W8LQY7_9FUNG</name>
<dbReference type="InterPro" id="IPR010714">
    <property type="entry name" value="Coatomer_asu_C"/>
</dbReference>
<feature type="non-terminal residue" evidence="2">
    <location>
        <position position="1"/>
    </location>
</feature>
<organism evidence="2 3">
    <name type="scientific">Coemansia guatemalensis</name>
    <dbReference type="NCBI Taxonomy" id="2761395"/>
    <lineage>
        <taxon>Eukaryota</taxon>
        <taxon>Fungi</taxon>
        <taxon>Fungi incertae sedis</taxon>
        <taxon>Zoopagomycota</taxon>
        <taxon>Kickxellomycotina</taxon>
        <taxon>Kickxellomycetes</taxon>
        <taxon>Kickxellales</taxon>
        <taxon>Kickxellaceae</taxon>
        <taxon>Coemansia</taxon>
    </lineage>
</organism>
<dbReference type="EMBL" id="JANBUO010003043">
    <property type="protein sequence ID" value="KAJ2793062.1"/>
    <property type="molecule type" value="Genomic_DNA"/>
</dbReference>
<dbReference type="GO" id="GO:0016192">
    <property type="term" value="P:vesicle-mediated transport"/>
    <property type="evidence" value="ECO:0007669"/>
    <property type="project" value="InterPro"/>
</dbReference>
<dbReference type="GO" id="GO:0006886">
    <property type="term" value="P:intracellular protein transport"/>
    <property type="evidence" value="ECO:0007669"/>
    <property type="project" value="InterPro"/>
</dbReference>
<dbReference type="Proteomes" id="UP001140094">
    <property type="component" value="Unassembled WGS sequence"/>
</dbReference>
<dbReference type="AlphaFoldDB" id="A0A9W8LQY7"/>
<accession>A0A9W8LQY7</accession>
<dbReference type="OrthoDB" id="10261470at2759"/>
<dbReference type="Pfam" id="PF06957">
    <property type="entry name" value="COPI_C"/>
    <property type="match status" value="1"/>
</dbReference>
<feature type="domain" description="Coatomer alpha subunit C-terminal" evidence="1">
    <location>
        <begin position="2"/>
        <end position="141"/>
    </location>
</feature>
<comment type="caution">
    <text evidence="2">The sequence shown here is derived from an EMBL/GenBank/DDBJ whole genome shotgun (WGS) entry which is preliminary data.</text>
</comment>
<proteinExistence type="predicted"/>
<dbReference type="GO" id="GO:0005198">
    <property type="term" value="F:structural molecule activity"/>
    <property type="evidence" value="ECO:0007669"/>
    <property type="project" value="InterPro"/>
</dbReference>
<reference evidence="2" key="1">
    <citation type="submission" date="2022-07" db="EMBL/GenBank/DDBJ databases">
        <title>Phylogenomic reconstructions and comparative analyses of Kickxellomycotina fungi.</title>
        <authorList>
            <person name="Reynolds N.K."/>
            <person name="Stajich J.E."/>
            <person name="Barry K."/>
            <person name="Grigoriev I.V."/>
            <person name="Crous P."/>
            <person name="Smith M.E."/>
        </authorList>
    </citation>
    <scope>NUCLEOTIDE SEQUENCE</scope>
    <source>
        <strain evidence="2">NRRL 1565</strain>
    </source>
</reference>
<evidence type="ECO:0000259" key="1">
    <source>
        <dbReference type="Pfam" id="PF06957"/>
    </source>
</evidence>
<gene>
    <name evidence="2" type="ORF">H4R20_006657</name>
</gene>
<dbReference type="GO" id="GO:0030126">
    <property type="term" value="C:COPI vesicle coat"/>
    <property type="evidence" value="ECO:0007669"/>
    <property type="project" value="InterPro"/>
</dbReference>
<evidence type="ECO:0000313" key="2">
    <source>
        <dbReference type="EMBL" id="KAJ2793062.1"/>
    </source>
</evidence>
<sequence>ANATRLVELAAYFTHCQLRADHEKLALRLAMNTAYKHKCFKAAGEFAQRLVDLVPAPQIAEKARKMITICDRQSRDTLAINYDARNPFVICAASHAPIHRGEAAINCPYCQAAYKPEFEGQLCRVCTIAKIGAKATGLRSLASAD</sequence>